<gene>
    <name evidence="4" type="ORF">GCM10017586_11730</name>
</gene>
<dbReference type="Pfam" id="PF00498">
    <property type="entry name" value="FHA"/>
    <property type="match status" value="1"/>
</dbReference>
<name>A0A9W6HFF6_9MICO</name>
<keyword evidence="1" id="KW-0597">Phosphoprotein</keyword>
<keyword evidence="5" id="KW-1185">Reference proteome</keyword>
<evidence type="ECO:0000313" key="5">
    <source>
        <dbReference type="Proteomes" id="UP001142317"/>
    </source>
</evidence>
<feature type="compositionally biased region" description="Low complexity" evidence="2">
    <location>
        <begin position="198"/>
        <end position="221"/>
    </location>
</feature>
<evidence type="ECO:0000259" key="3">
    <source>
        <dbReference type="PROSITE" id="PS50006"/>
    </source>
</evidence>
<dbReference type="PROSITE" id="PS50006">
    <property type="entry name" value="FHA_DOMAIN"/>
    <property type="match status" value="1"/>
</dbReference>
<evidence type="ECO:0000256" key="2">
    <source>
        <dbReference type="SAM" id="MobiDB-lite"/>
    </source>
</evidence>
<evidence type="ECO:0000313" key="4">
    <source>
        <dbReference type="EMBL" id="GLJ79491.1"/>
    </source>
</evidence>
<dbReference type="RefSeq" id="WP_210003967.1">
    <property type="nucleotide sequence ID" value="NZ_BSEO01000001.1"/>
</dbReference>
<dbReference type="InterPro" id="IPR000253">
    <property type="entry name" value="FHA_dom"/>
</dbReference>
<accession>A0A9W6HFF6</accession>
<reference evidence="4" key="2">
    <citation type="submission" date="2023-01" db="EMBL/GenBank/DDBJ databases">
        <authorList>
            <person name="Sun Q."/>
            <person name="Evtushenko L."/>
        </authorList>
    </citation>
    <scope>NUCLEOTIDE SEQUENCE</scope>
    <source>
        <strain evidence="4">VKM Ac-1447</strain>
    </source>
</reference>
<proteinExistence type="predicted"/>
<evidence type="ECO:0000256" key="1">
    <source>
        <dbReference type="ARBA" id="ARBA00022553"/>
    </source>
</evidence>
<dbReference type="Gene3D" id="2.60.200.20">
    <property type="match status" value="1"/>
</dbReference>
<feature type="domain" description="FHA" evidence="3">
    <location>
        <begin position="266"/>
        <end position="319"/>
    </location>
</feature>
<reference evidence="4" key="1">
    <citation type="journal article" date="2014" name="Int. J. Syst. Evol. Microbiol.">
        <title>Complete genome sequence of Corynebacterium casei LMG S-19264T (=DSM 44701T), isolated from a smear-ripened cheese.</title>
        <authorList>
            <consortium name="US DOE Joint Genome Institute (JGI-PGF)"/>
            <person name="Walter F."/>
            <person name="Albersmeier A."/>
            <person name="Kalinowski J."/>
            <person name="Ruckert C."/>
        </authorList>
    </citation>
    <scope>NUCLEOTIDE SEQUENCE</scope>
    <source>
        <strain evidence="4">VKM Ac-1447</strain>
    </source>
</reference>
<organism evidence="4 5">
    <name type="scientific">Microbacterium imperiale</name>
    <dbReference type="NCBI Taxonomy" id="33884"/>
    <lineage>
        <taxon>Bacteria</taxon>
        <taxon>Bacillati</taxon>
        <taxon>Actinomycetota</taxon>
        <taxon>Actinomycetes</taxon>
        <taxon>Micrococcales</taxon>
        <taxon>Microbacteriaceae</taxon>
        <taxon>Microbacterium</taxon>
    </lineage>
</organism>
<feature type="region of interest" description="Disordered" evidence="2">
    <location>
        <begin position="184"/>
        <end position="221"/>
    </location>
</feature>
<comment type="caution">
    <text evidence="4">The sequence shown here is derived from an EMBL/GenBank/DDBJ whole genome shotgun (WGS) entry which is preliminary data.</text>
</comment>
<dbReference type="Proteomes" id="UP001142317">
    <property type="component" value="Unassembled WGS sequence"/>
</dbReference>
<dbReference type="EMBL" id="BSEO01000001">
    <property type="protein sequence ID" value="GLJ79491.1"/>
    <property type="molecule type" value="Genomic_DNA"/>
</dbReference>
<sequence>MFRYPTPDDAPGAGFAMVADRFALLLGPEAGDDLASALWGAMTASDAVFEDLLSIIAAVGIGHLPDFALVELVDVASSSVAVAVRGGATIDLHGPQRSSYTGSGVGTWVEGSAQRVGGISLGLAPAAATGGILPLGRGVARANALQWGETRTTPDAALEPAPRAAATTADIDPLETVTIDRGSLADAIGPRRRGNGGAPPAAGVAASPGAATDAAAAQPAMPEVDDSTVLGGRRPAGPVGTVPEAPRATRYVLRVGGDEHPVDQPLVLGRSPRAGQHPGARIVAVASPRKEVSGTHIEVRVEGGQLLVQDLGSTNGTVVRDPAGVASLLRGGASARVEPGTRLDLGDGVTAEIVAAP</sequence>
<protein>
    <recommendedName>
        <fullName evidence="3">FHA domain-containing protein</fullName>
    </recommendedName>
</protein>
<dbReference type="SUPFAM" id="SSF49879">
    <property type="entry name" value="SMAD/FHA domain"/>
    <property type="match status" value="1"/>
</dbReference>
<dbReference type="AlphaFoldDB" id="A0A9W6HFF6"/>
<dbReference type="InterPro" id="IPR008984">
    <property type="entry name" value="SMAD_FHA_dom_sf"/>
</dbReference>